<evidence type="ECO:0000256" key="4">
    <source>
        <dbReference type="ARBA" id="ARBA00022723"/>
    </source>
</evidence>
<evidence type="ECO:0000256" key="7">
    <source>
        <dbReference type="ARBA" id="ARBA00023128"/>
    </source>
</evidence>
<evidence type="ECO:0000313" key="13">
    <source>
        <dbReference type="Proteomes" id="UP001439008"/>
    </source>
</evidence>
<keyword evidence="4 10" id="KW-0479">Metal-binding</keyword>
<feature type="region of interest" description="Disordered" evidence="11">
    <location>
        <begin position="1"/>
        <end position="23"/>
    </location>
</feature>
<dbReference type="Pfam" id="PF01265">
    <property type="entry name" value="Cyto_heme_lyase"/>
    <property type="match status" value="1"/>
</dbReference>
<evidence type="ECO:0000256" key="3">
    <source>
        <dbReference type="ARBA" id="ARBA00022617"/>
    </source>
</evidence>
<comment type="caution">
    <text evidence="12">The sequence shown here is derived from an EMBL/GenBank/DDBJ whole genome shotgun (WGS) entry which is preliminary data.</text>
</comment>
<evidence type="ECO:0000256" key="9">
    <source>
        <dbReference type="ARBA" id="ARBA00023239"/>
    </source>
</evidence>
<dbReference type="EMBL" id="JBDODL010002082">
    <property type="protein sequence ID" value="MES1922016.1"/>
    <property type="molecule type" value="Genomic_DNA"/>
</dbReference>
<comment type="similarity">
    <text evidence="2 10">Belongs to the cytochrome c-type heme lyase family.</text>
</comment>
<gene>
    <name evidence="12" type="ORF">MHBO_003536</name>
</gene>
<dbReference type="PANTHER" id="PTHR12743">
    <property type="entry name" value="CYTOCHROME C1 HEME LYASE"/>
    <property type="match status" value="1"/>
</dbReference>
<dbReference type="InterPro" id="IPR000511">
    <property type="entry name" value="Holocyt_c/c1_synthase"/>
</dbReference>
<evidence type="ECO:0000256" key="6">
    <source>
        <dbReference type="ARBA" id="ARBA00023004"/>
    </source>
</evidence>
<comment type="catalytic activity">
    <reaction evidence="10">
        <text>holo-[cytochrome c] = apo-[cytochrome c] + heme b</text>
        <dbReference type="Rhea" id="RHEA:22648"/>
        <dbReference type="Rhea" id="RHEA-COMP:10725"/>
        <dbReference type="Rhea" id="RHEA-COMP:10726"/>
        <dbReference type="ChEBI" id="CHEBI:29950"/>
        <dbReference type="ChEBI" id="CHEBI:60344"/>
        <dbReference type="ChEBI" id="CHEBI:83739"/>
        <dbReference type="EC" id="4.4.1.17"/>
    </reaction>
</comment>
<dbReference type="Proteomes" id="UP001439008">
    <property type="component" value="Unassembled WGS sequence"/>
</dbReference>
<accession>A0ABV2ARD6</accession>
<comment type="function">
    <text evidence="10">Lyase that catalyzes the covalent linking of the heme group to the cytochrome C apoprotein to produce the mature functional cytochrome.</text>
</comment>
<proteinExistence type="inferred from homology"/>
<sequence>MGKKNSDCMENYKSAHRSDSVEKLDLSPTEISDLFLPENNIVPVDTIPAAGSGNSPDGEEWLNPSGNQLIRSCNRKQKKLDPQDALGMAATHVAVTNATWTEIMEYEKLHRCENVRLARFRGLDGKYSPKARFLHLFGCPLPFDRHDWTVDRCGKEVRYVIDYYSQLDAKSGNMEFFVDARPALTPSGFLDRVWMAYKRRKNGRSVL</sequence>
<evidence type="ECO:0000256" key="1">
    <source>
        <dbReference type="ARBA" id="ARBA00004273"/>
    </source>
</evidence>
<evidence type="ECO:0000256" key="2">
    <source>
        <dbReference type="ARBA" id="ARBA00007255"/>
    </source>
</evidence>
<keyword evidence="8 10" id="KW-0472">Membrane</keyword>
<protein>
    <recommendedName>
        <fullName evidence="10">Holocytochrome c-type synthase</fullName>
        <ecNumber evidence="10">4.4.1.17</ecNumber>
    </recommendedName>
</protein>
<keyword evidence="7 10" id="KW-0496">Mitochondrion</keyword>
<evidence type="ECO:0000256" key="10">
    <source>
        <dbReference type="RuleBase" id="RU363130"/>
    </source>
</evidence>
<name>A0ABV2ARD6_9EUKA</name>
<evidence type="ECO:0000256" key="8">
    <source>
        <dbReference type="ARBA" id="ARBA00023136"/>
    </source>
</evidence>
<dbReference type="PANTHER" id="PTHR12743:SF8">
    <property type="entry name" value="PROTEIN HRI1"/>
    <property type="match status" value="1"/>
</dbReference>
<dbReference type="PROSITE" id="PS00822">
    <property type="entry name" value="CYTO_HEME_LYASE_2"/>
    <property type="match status" value="1"/>
</dbReference>
<keyword evidence="5 10" id="KW-0999">Mitochondrion inner membrane</keyword>
<keyword evidence="13" id="KW-1185">Reference proteome</keyword>
<dbReference type="EC" id="4.4.1.17" evidence="10"/>
<keyword evidence="9 10" id="KW-0456">Lyase</keyword>
<evidence type="ECO:0000256" key="5">
    <source>
        <dbReference type="ARBA" id="ARBA00022792"/>
    </source>
</evidence>
<organism evidence="12 13">
    <name type="scientific">Bonamia ostreae</name>
    <dbReference type="NCBI Taxonomy" id="126728"/>
    <lineage>
        <taxon>Eukaryota</taxon>
        <taxon>Sar</taxon>
        <taxon>Rhizaria</taxon>
        <taxon>Endomyxa</taxon>
        <taxon>Ascetosporea</taxon>
        <taxon>Haplosporida</taxon>
        <taxon>Bonamia</taxon>
    </lineage>
</organism>
<comment type="subcellular location">
    <subcellularLocation>
        <location evidence="1 10">Mitochondrion inner membrane</location>
    </subcellularLocation>
</comment>
<keyword evidence="3 10" id="KW-0349">Heme</keyword>
<keyword evidence="6 10" id="KW-0408">Iron</keyword>
<reference evidence="12 13" key="1">
    <citation type="journal article" date="2024" name="BMC Biol.">
        <title>Comparative genomics of Ascetosporea gives new insight into the evolutionary basis for animal parasitism in Rhizaria.</title>
        <authorList>
            <person name="Hiltunen Thoren M."/>
            <person name="Onut-Brannstrom I."/>
            <person name="Alfjorden A."/>
            <person name="Peckova H."/>
            <person name="Swords F."/>
            <person name="Hooper C."/>
            <person name="Holzer A.S."/>
            <person name="Bass D."/>
            <person name="Burki F."/>
        </authorList>
    </citation>
    <scope>NUCLEOTIDE SEQUENCE [LARGE SCALE GENOMIC DNA]</scope>
    <source>
        <strain evidence="12">20-A016</strain>
    </source>
</reference>
<evidence type="ECO:0000256" key="11">
    <source>
        <dbReference type="SAM" id="MobiDB-lite"/>
    </source>
</evidence>
<evidence type="ECO:0000313" key="12">
    <source>
        <dbReference type="EMBL" id="MES1922016.1"/>
    </source>
</evidence>